<feature type="transmembrane region" description="Helical" evidence="5">
    <location>
        <begin position="90"/>
        <end position="108"/>
    </location>
</feature>
<dbReference type="InterPro" id="IPR002810">
    <property type="entry name" value="NfeD-like_C"/>
</dbReference>
<keyword evidence="4 5" id="KW-0472">Membrane</keyword>
<dbReference type="STRING" id="118168.MC7420_709"/>
<evidence type="ECO:0000256" key="2">
    <source>
        <dbReference type="ARBA" id="ARBA00022692"/>
    </source>
</evidence>
<dbReference type="HOGENOM" id="CLU_116732_1_0_3"/>
<evidence type="ECO:0000256" key="3">
    <source>
        <dbReference type="ARBA" id="ARBA00022989"/>
    </source>
</evidence>
<accession>B4VT93</accession>
<evidence type="ECO:0000256" key="4">
    <source>
        <dbReference type="ARBA" id="ARBA00023136"/>
    </source>
</evidence>
<gene>
    <name evidence="7" type="ORF">MC7420_709</name>
</gene>
<dbReference type="eggNOG" id="COG1585">
    <property type="taxonomic scope" value="Bacteria"/>
</dbReference>
<dbReference type="Proteomes" id="UP000003835">
    <property type="component" value="Unassembled WGS sequence"/>
</dbReference>
<feature type="transmembrane region" description="Helical" evidence="5">
    <location>
        <begin position="59"/>
        <end position="78"/>
    </location>
</feature>
<reference evidence="7 8" key="1">
    <citation type="submission" date="2008-07" db="EMBL/GenBank/DDBJ databases">
        <authorList>
            <person name="Tandeau de Marsac N."/>
            <person name="Ferriera S."/>
            <person name="Johnson J."/>
            <person name="Kravitz S."/>
            <person name="Beeson K."/>
            <person name="Sutton G."/>
            <person name="Rogers Y.-H."/>
            <person name="Friedman R."/>
            <person name="Frazier M."/>
            <person name="Venter J.C."/>
        </authorList>
    </citation>
    <scope>NUCLEOTIDE SEQUENCE [LARGE SCALE GENOMIC DNA]</scope>
    <source>
        <strain evidence="7 8">PCC 7420</strain>
    </source>
</reference>
<evidence type="ECO:0000313" key="7">
    <source>
        <dbReference type="EMBL" id="EDX74835.1"/>
    </source>
</evidence>
<comment type="subcellular location">
    <subcellularLocation>
        <location evidence="1">Membrane</location>
        <topology evidence="1">Multi-pass membrane protein</topology>
    </subcellularLocation>
</comment>
<dbReference type="PANTHER" id="PTHR33507">
    <property type="entry name" value="INNER MEMBRANE PROTEIN YBBJ"/>
    <property type="match status" value="1"/>
</dbReference>
<evidence type="ECO:0000313" key="8">
    <source>
        <dbReference type="Proteomes" id="UP000003835"/>
    </source>
</evidence>
<dbReference type="EMBL" id="DS989851">
    <property type="protein sequence ID" value="EDX74835.1"/>
    <property type="molecule type" value="Genomic_DNA"/>
</dbReference>
<keyword evidence="8" id="KW-1185">Reference proteome</keyword>
<organism evidence="7 8">
    <name type="scientific">Coleofasciculus chthonoplastes PCC 7420</name>
    <dbReference type="NCBI Taxonomy" id="118168"/>
    <lineage>
        <taxon>Bacteria</taxon>
        <taxon>Bacillati</taxon>
        <taxon>Cyanobacteriota</taxon>
        <taxon>Cyanophyceae</taxon>
        <taxon>Coleofasciculales</taxon>
        <taxon>Coleofasciculaceae</taxon>
        <taxon>Coleofasciculus</taxon>
    </lineage>
</organism>
<evidence type="ECO:0000256" key="1">
    <source>
        <dbReference type="ARBA" id="ARBA00004141"/>
    </source>
</evidence>
<evidence type="ECO:0000259" key="6">
    <source>
        <dbReference type="Pfam" id="PF01957"/>
    </source>
</evidence>
<dbReference type="InterPro" id="IPR012340">
    <property type="entry name" value="NA-bd_OB-fold"/>
</dbReference>
<keyword evidence="3 5" id="KW-1133">Transmembrane helix</keyword>
<proteinExistence type="predicted"/>
<name>B4VT93_9CYAN</name>
<dbReference type="InterPro" id="IPR052165">
    <property type="entry name" value="Membrane_assoc_protease"/>
</dbReference>
<feature type="domain" description="NfeD-like C-terminal" evidence="6">
    <location>
        <begin position="123"/>
        <end position="172"/>
    </location>
</feature>
<dbReference type="Pfam" id="PF01957">
    <property type="entry name" value="NfeD"/>
    <property type="match status" value="1"/>
</dbReference>
<sequence length="180" mass="20513">MFTLLLMQTEVNRIDAQTILAQATTKSAFIPHPSLFWLGSGVVLCLLELFLPKAFSQKFRLVPLSMGIISLIIAFSLFRMTRFVAFRWQVAYWMLLSTASVIWIRPMLLKRKKFKVPEATEAKTLTEISPGETGRVLYEGSSWAARCQERQMSIPANLTVYVVGQEDNTLIVLPEHLFRS</sequence>
<feature type="transmembrane region" description="Helical" evidence="5">
    <location>
        <begin position="34"/>
        <end position="52"/>
    </location>
</feature>
<dbReference type="GO" id="GO:0005886">
    <property type="term" value="C:plasma membrane"/>
    <property type="evidence" value="ECO:0007669"/>
    <property type="project" value="TreeGrafter"/>
</dbReference>
<evidence type="ECO:0000256" key="5">
    <source>
        <dbReference type="SAM" id="Phobius"/>
    </source>
</evidence>
<dbReference type="Gene3D" id="2.40.50.140">
    <property type="entry name" value="Nucleic acid-binding proteins"/>
    <property type="match status" value="1"/>
</dbReference>
<dbReference type="AlphaFoldDB" id="B4VT93"/>
<dbReference type="PANTHER" id="PTHR33507:SF3">
    <property type="entry name" value="INNER MEMBRANE PROTEIN YBBJ"/>
    <property type="match status" value="1"/>
</dbReference>
<protein>
    <submittedName>
        <fullName evidence="7">Nodulation efficiency protein D</fullName>
    </submittedName>
</protein>
<dbReference type="RefSeq" id="WP_006101655.1">
    <property type="nucleotide sequence ID" value="NZ_DS989851.1"/>
</dbReference>
<keyword evidence="2 5" id="KW-0812">Transmembrane</keyword>